<dbReference type="EMBL" id="WIXE01023943">
    <property type="protein sequence ID" value="KAK5966062.1"/>
    <property type="molecule type" value="Genomic_DNA"/>
</dbReference>
<keyword evidence="13" id="KW-1185">Reference proteome</keyword>
<evidence type="ECO:0000256" key="6">
    <source>
        <dbReference type="ARBA" id="ARBA00023053"/>
    </source>
</evidence>
<reference evidence="12 13" key="1">
    <citation type="submission" date="2019-10" db="EMBL/GenBank/DDBJ databases">
        <title>Assembly and Annotation for the nematode Trichostrongylus colubriformis.</title>
        <authorList>
            <person name="Martin J."/>
        </authorList>
    </citation>
    <scope>NUCLEOTIDE SEQUENCE [LARGE SCALE GENOMIC DNA]</scope>
    <source>
        <strain evidence="12">G859</strain>
        <tissue evidence="12">Whole worm</tissue>
    </source>
</reference>
<evidence type="ECO:0000256" key="8">
    <source>
        <dbReference type="ARBA" id="ARBA00023136"/>
    </source>
</evidence>
<comment type="subcellular location">
    <subcellularLocation>
        <location evidence="1">Cell membrane</location>
        <topology evidence="1">Multi-pass membrane protein</topology>
    </subcellularLocation>
</comment>
<evidence type="ECO:0000256" key="7">
    <source>
        <dbReference type="ARBA" id="ARBA00023065"/>
    </source>
</evidence>
<dbReference type="GO" id="GO:0051453">
    <property type="term" value="P:regulation of intracellular pH"/>
    <property type="evidence" value="ECO:0007669"/>
    <property type="project" value="TreeGrafter"/>
</dbReference>
<dbReference type="Pfam" id="PF00999">
    <property type="entry name" value="Na_H_Exchanger"/>
    <property type="match status" value="1"/>
</dbReference>
<evidence type="ECO:0000256" key="10">
    <source>
        <dbReference type="SAM" id="Phobius"/>
    </source>
</evidence>
<keyword evidence="4 10" id="KW-0812">Transmembrane</keyword>
<keyword evidence="3" id="KW-1003">Cell membrane</keyword>
<dbReference type="InterPro" id="IPR006153">
    <property type="entry name" value="Cation/H_exchanger_TM"/>
</dbReference>
<dbReference type="AlphaFoldDB" id="A0AAN8IEF9"/>
<evidence type="ECO:0000259" key="11">
    <source>
        <dbReference type="Pfam" id="PF00999"/>
    </source>
</evidence>
<evidence type="ECO:0000313" key="12">
    <source>
        <dbReference type="EMBL" id="KAK5966062.1"/>
    </source>
</evidence>
<evidence type="ECO:0000256" key="3">
    <source>
        <dbReference type="ARBA" id="ARBA00022475"/>
    </source>
</evidence>
<gene>
    <name evidence="12" type="ORF">GCK32_015744</name>
</gene>
<evidence type="ECO:0000313" key="13">
    <source>
        <dbReference type="Proteomes" id="UP001331761"/>
    </source>
</evidence>
<evidence type="ECO:0000256" key="2">
    <source>
        <dbReference type="ARBA" id="ARBA00022448"/>
    </source>
</evidence>
<evidence type="ECO:0000256" key="1">
    <source>
        <dbReference type="ARBA" id="ARBA00004651"/>
    </source>
</evidence>
<keyword evidence="8 10" id="KW-0472">Membrane</keyword>
<feature type="transmembrane region" description="Helical" evidence="10">
    <location>
        <begin position="132"/>
        <end position="154"/>
    </location>
</feature>
<dbReference type="PANTHER" id="PTHR10110">
    <property type="entry name" value="SODIUM/HYDROGEN EXCHANGER"/>
    <property type="match status" value="1"/>
</dbReference>
<sequence>MNIIGSPVIGAVGARVVAWIIPRLQENKKRQAFILVCVYGMFMLCETCSASPALGLVVFGIMLSSYREKFTPETTAMALELWAAMGYWANNVIFIFAGFCVGMEIFSHSSHNLYRQLHGSTYYEIDMEDMSILIEGMLLSPIPFFARIASIYIFCKFWKLISSQPTPPRSDFTILAYAGLRGALGLILAMELRSKLGDPMTKKILLLTCSTTFVCLVFQVGRGQNR</sequence>
<accession>A0AAN8IEF9</accession>
<dbReference type="InterPro" id="IPR018422">
    <property type="entry name" value="Cation/H_exchanger_CPA1"/>
</dbReference>
<feature type="transmembrane region" description="Helical" evidence="10">
    <location>
        <begin position="204"/>
        <end position="221"/>
    </location>
</feature>
<dbReference type="PANTHER" id="PTHR10110:SF86">
    <property type="entry name" value="SODIUM_HYDROGEN EXCHANGER 7"/>
    <property type="match status" value="1"/>
</dbReference>
<comment type="caution">
    <text evidence="12">The sequence shown here is derived from an EMBL/GenBank/DDBJ whole genome shotgun (WGS) entry which is preliminary data.</text>
</comment>
<feature type="domain" description="Cation/H+ exchanger transmembrane" evidence="11">
    <location>
        <begin position="8"/>
        <end position="217"/>
    </location>
</feature>
<evidence type="ECO:0000256" key="9">
    <source>
        <dbReference type="ARBA" id="ARBA00023201"/>
    </source>
</evidence>
<dbReference type="GO" id="GO:0005886">
    <property type="term" value="C:plasma membrane"/>
    <property type="evidence" value="ECO:0007669"/>
    <property type="project" value="UniProtKB-SubCell"/>
</dbReference>
<proteinExistence type="predicted"/>
<feature type="transmembrane region" description="Helical" evidence="10">
    <location>
        <begin position="81"/>
        <end position="106"/>
    </location>
</feature>
<feature type="transmembrane region" description="Helical" evidence="10">
    <location>
        <begin position="32"/>
        <end position="61"/>
    </location>
</feature>
<organism evidence="12 13">
    <name type="scientific">Trichostrongylus colubriformis</name>
    <name type="common">Black scour worm</name>
    <dbReference type="NCBI Taxonomy" id="6319"/>
    <lineage>
        <taxon>Eukaryota</taxon>
        <taxon>Metazoa</taxon>
        <taxon>Ecdysozoa</taxon>
        <taxon>Nematoda</taxon>
        <taxon>Chromadorea</taxon>
        <taxon>Rhabditida</taxon>
        <taxon>Rhabditina</taxon>
        <taxon>Rhabditomorpha</taxon>
        <taxon>Strongyloidea</taxon>
        <taxon>Trichostrongylidae</taxon>
        <taxon>Trichostrongylus</taxon>
    </lineage>
</organism>
<dbReference type="Proteomes" id="UP001331761">
    <property type="component" value="Unassembled WGS sequence"/>
</dbReference>
<evidence type="ECO:0000256" key="5">
    <source>
        <dbReference type="ARBA" id="ARBA00022989"/>
    </source>
</evidence>
<feature type="transmembrane region" description="Helical" evidence="10">
    <location>
        <begin position="174"/>
        <end position="192"/>
    </location>
</feature>
<dbReference type="GO" id="GO:0015385">
    <property type="term" value="F:sodium:proton antiporter activity"/>
    <property type="evidence" value="ECO:0007669"/>
    <property type="project" value="InterPro"/>
</dbReference>
<keyword evidence="6" id="KW-0915">Sodium</keyword>
<keyword evidence="9" id="KW-0739">Sodium transport</keyword>
<protein>
    <recommendedName>
        <fullName evidence="11">Cation/H+ exchanger transmembrane domain-containing protein</fullName>
    </recommendedName>
</protein>
<keyword evidence="7" id="KW-0406">Ion transport</keyword>
<evidence type="ECO:0000256" key="4">
    <source>
        <dbReference type="ARBA" id="ARBA00022692"/>
    </source>
</evidence>
<dbReference type="GO" id="GO:0015386">
    <property type="term" value="F:potassium:proton antiporter activity"/>
    <property type="evidence" value="ECO:0007669"/>
    <property type="project" value="TreeGrafter"/>
</dbReference>
<keyword evidence="5 10" id="KW-1133">Transmembrane helix</keyword>
<dbReference type="GO" id="GO:0098719">
    <property type="term" value="P:sodium ion import across plasma membrane"/>
    <property type="evidence" value="ECO:0007669"/>
    <property type="project" value="TreeGrafter"/>
</dbReference>
<keyword evidence="2" id="KW-0813">Transport</keyword>
<name>A0AAN8IEF9_TRICO</name>